<dbReference type="GO" id="GO:0003677">
    <property type="term" value="F:DNA binding"/>
    <property type="evidence" value="ECO:0007669"/>
    <property type="project" value="UniProtKB-KW"/>
</dbReference>
<organism evidence="6 7">
    <name type="scientific">Protea cynaroides</name>
    <dbReference type="NCBI Taxonomy" id="273540"/>
    <lineage>
        <taxon>Eukaryota</taxon>
        <taxon>Viridiplantae</taxon>
        <taxon>Streptophyta</taxon>
        <taxon>Embryophyta</taxon>
        <taxon>Tracheophyta</taxon>
        <taxon>Spermatophyta</taxon>
        <taxon>Magnoliopsida</taxon>
        <taxon>Proteales</taxon>
        <taxon>Proteaceae</taxon>
        <taxon>Protea</taxon>
    </lineage>
</organism>
<evidence type="ECO:0000256" key="2">
    <source>
        <dbReference type="ARBA" id="ARBA00023015"/>
    </source>
</evidence>
<protein>
    <recommendedName>
        <fullName evidence="8">TF-B3 domain-containing protein</fullName>
    </recommendedName>
</protein>
<evidence type="ECO:0000256" key="4">
    <source>
        <dbReference type="ARBA" id="ARBA00023163"/>
    </source>
</evidence>
<dbReference type="AlphaFoldDB" id="A0A9Q0H0A7"/>
<dbReference type="PANTHER" id="PTHR34269:SF11">
    <property type="entry name" value="B3 DOMAIN PROTEIN"/>
    <property type="match status" value="1"/>
</dbReference>
<reference evidence="6" key="1">
    <citation type="journal article" date="2023" name="Plant J.">
        <title>The genome of the king protea, Protea cynaroides.</title>
        <authorList>
            <person name="Chang J."/>
            <person name="Duong T.A."/>
            <person name="Schoeman C."/>
            <person name="Ma X."/>
            <person name="Roodt D."/>
            <person name="Barker N."/>
            <person name="Li Z."/>
            <person name="Van de Peer Y."/>
            <person name="Mizrachi E."/>
        </authorList>
    </citation>
    <scope>NUCLEOTIDE SEQUENCE</scope>
    <source>
        <tissue evidence="6">Young leaves</tissue>
    </source>
</reference>
<dbReference type="InterPro" id="IPR051442">
    <property type="entry name" value="B3_domain"/>
</dbReference>
<sequence length="157" mass="18296">MVMRPTLYFDFLNPEAPPLVVNIRDDNNGPPRFRDLMKQWPVKKVLTSRDINYSQVVMPRDQVEDFILPKLLPAEQNSINRGQQFPIKVRDLDTMTEYQLCLWENGSSYVLTSGWSASFVRRRVLQIGEEVGFNWDERLRLLSFTVLSRPPVPRQGG</sequence>
<dbReference type="InterPro" id="IPR003340">
    <property type="entry name" value="B3_DNA-bd"/>
</dbReference>
<keyword evidence="4" id="KW-0804">Transcription</keyword>
<evidence type="ECO:0008006" key="8">
    <source>
        <dbReference type="Google" id="ProtNLM"/>
    </source>
</evidence>
<keyword evidence="3" id="KW-0238">DNA-binding</keyword>
<dbReference type="GO" id="GO:0005634">
    <property type="term" value="C:nucleus"/>
    <property type="evidence" value="ECO:0007669"/>
    <property type="project" value="UniProtKB-SubCell"/>
</dbReference>
<dbReference type="EMBL" id="JAMYWD010000011">
    <property type="protein sequence ID" value="KAJ4956850.1"/>
    <property type="molecule type" value="Genomic_DNA"/>
</dbReference>
<comment type="caution">
    <text evidence="6">The sequence shown here is derived from an EMBL/GenBank/DDBJ whole genome shotgun (WGS) entry which is preliminary data.</text>
</comment>
<gene>
    <name evidence="6" type="ORF">NE237_013633</name>
</gene>
<keyword evidence="7" id="KW-1185">Reference proteome</keyword>
<evidence type="ECO:0000256" key="5">
    <source>
        <dbReference type="ARBA" id="ARBA00023242"/>
    </source>
</evidence>
<keyword evidence="5" id="KW-0539">Nucleus</keyword>
<keyword evidence="2" id="KW-0805">Transcription regulation</keyword>
<dbReference type="Gene3D" id="2.40.330.10">
    <property type="entry name" value="DNA-binding pseudobarrel domain"/>
    <property type="match status" value="1"/>
</dbReference>
<dbReference type="PANTHER" id="PTHR34269">
    <property type="entry name" value="TRANSCRIPTION FACTOR B3-DOMAIN FAMILY-RELATED"/>
    <property type="match status" value="1"/>
</dbReference>
<accession>A0A9Q0H0A7</accession>
<dbReference type="Proteomes" id="UP001141806">
    <property type="component" value="Unassembled WGS sequence"/>
</dbReference>
<dbReference type="SUPFAM" id="SSF101936">
    <property type="entry name" value="DNA-binding pseudobarrel domain"/>
    <property type="match status" value="1"/>
</dbReference>
<dbReference type="OrthoDB" id="608326at2759"/>
<evidence type="ECO:0000256" key="3">
    <source>
        <dbReference type="ARBA" id="ARBA00023125"/>
    </source>
</evidence>
<proteinExistence type="predicted"/>
<dbReference type="InterPro" id="IPR015300">
    <property type="entry name" value="DNA-bd_pseudobarrel_sf"/>
</dbReference>
<evidence type="ECO:0000313" key="6">
    <source>
        <dbReference type="EMBL" id="KAJ4956850.1"/>
    </source>
</evidence>
<dbReference type="CDD" id="cd10017">
    <property type="entry name" value="B3_DNA"/>
    <property type="match status" value="1"/>
</dbReference>
<evidence type="ECO:0000313" key="7">
    <source>
        <dbReference type="Proteomes" id="UP001141806"/>
    </source>
</evidence>
<evidence type="ECO:0000256" key="1">
    <source>
        <dbReference type="ARBA" id="ARBA00004123"/>
    </source>
</evidence>
<comment type="subcellular location">
    <subcellularLocation>
        <location evidence="1">Nucleus</location>
    </subcellularLocation>
</comment>
<name>A0A9Q0H0A7_9MAGN</name>